<feature type="site" description="Transition state stabilizer" evidence="3">
    <location>
        <position position="58"/>
    </location>
</feature>
<dbReference type="InterPro" id="IPR034683">
    <property type="entry name" value="IspD/TarI"/>
</dbReference>
<feature type="site" description="Positions MEP for the nucleophilic attack" evidence="3">
    <location>
        <position position="256"/>
    </location>
</feature>
<feature type="site" description="Transition state stabilizer" evidence="3">
    <location>
        <position position="65"/>
    </location>
</feature>
<dbReference type="AlphaFoldDB" id="A0A0A8B5Z7"/>
<keyword evidence="3" id="KW-0414">Isoprene biosynthesis</keyword>
<dbReference type="KEGG" id="cbac:JI75_05740"/>
<dbReference type="STRING" id="1531429.JI75_05740"/>
<organism evidence="4 5">
    <name type="scientific">Berryella intestinalis</name>
    <dbReference type="NCBI Taxonomy" id="1531429"/>
    <lineage>
        <taxon>Bacteria</taxon>
        <taxon>Bacillati</taxon>
        <taxon>Actinomycetota</taxon>
        <taxon>Coriobacteriia</taxon>
        <taxon>Eggerthellales</taxon>
        <taxon>Eggerthellaceae</taxon>
        <taxon>Berryella</taxon>
    </lineage>
</organism>
<accession>A0A0A8B5Z7</accession>
<reference evidence="5" key="1">
    <citation type="submission" date="2014-08" db="EMBL/GenBank/DDBJ databases">
        <title>Coriobacteriaceae sp. complete genome.</title>
        <authorList>
            <person name="Looft T."/>
            <person name="Bayles D.O."/>
            <person name="Stanton T.B."/>
        </authorList>
    </citation>
    <scope>NUCLEOTIDE SEQUENCE [LARGE SCALE GENOMIC DNA]</scope>
    <source>
        <strain evidence="5">68-1-3</strain>
    </source>
</reference>
<keyword evidence="5" id="KW-1185">Reference proteome</keyword>
<keyword evidence="2 3" id="KW-0548">Nucleotidyltransferase</keyword>
<dbReference type="OrthoDB" id="9802561at2"/>
<gene>
    <name evidence="3" type="primary">ispD</name>
    <name evidence="4" type="ORF">JI75_05740</name>
</gene>
<dbReference type="EMBL" id="CP009302">
    <property type="protein sequence ID" value="AJC12238.1"/>
    <property type="molecule type" value="Genomic_DNA"/>
</dbReference>
<comment type="catalytic activity">
    <reaction evidence="3">
        <text>2-C-methyl-D-erythritol 4-phosphate + CTP + H(+) = 4-CDP-2-C-methyl-D-erythritol + diphosphate</text>
        <dbReference type="Rhea" id="RHEA:13429"/>
        <dbReference type="ChEBI" id="CHEBI:15378"/>
        <dbReference type="ChEBI" id="CHEBI:33019"/>
        <dbReference type="ChEBI" id="CHEBI:37563"/>
        <dbReference type="ChEBI" id="CHEBI:57823"/>
        <dbReference type="ChEBI" id="CHEBI:58262"/>
        <dbReference type="EC" id="2.7.7.60"/>
    </reaction>
</comment>
<dbReference type="FunFam" id="3.90.550.10:FF:000003">
    <property type="entry name" value="2-C-methyl-D-erythritol 4-phosphate cytidylyltransferase"/>
    <property type="match status" value="1"/>
</dbReference>
<dbReference type="PANTHER" id="PTHR32125:SF4">
    <property type="entry name" value="2-C-METHYL-D-ERYTHRITOL 4-PHOSPHATE CYTIDYLYLTRANSFERASE, CHLOROPLASTIC"/>
    <property type="match status" value="1"/>
</dbReference>
<name>A0A0A8B5Z7_9ACTN</name>
<dbReference type="InterPro" id="IPR001228">
    <property type="entry name" value="IspD"/>
</dbReference>
<dbReference type="Proteomes" id="UP000031121">
    <property type="component" value="Chromosome"/>
</dbReference>
<proteinExistence type="inferred from homology"/>
<evidence type="ECO:0000256" key="2">
    <source>
        <dbReference type="ARBA" id="ARBA00022695"/>
    </source>
</evidence>
<sequence>MANTVDPVYAPQGLREPHIVSSGLRSDLFTEAMSGLEGKMDKNPRTAAIILAGGTGERFGQIGGKQLVEIAGKPVLTWSAESFDAVGDIGLIVVVCPQDRIDEYLRRAIDPFPFVTPVVIAPAGATRQESAFSGLELVPDDFEYVVLHDGARPLVTPDLIEHTIATVKGNIDCDGAVVAHPSVDTLKIVENGVIVGTPDRTVFWNAQTPQVFRTGIYRRAHSAALSEGFVGTDDSSLIERLGGHILVVEGTRDNIKLTVPEDYELLSAAVMRLFGMKG</sequence>
<keyword evidence="1 3" id="KW-0808">Transferase</keyword>
<dbReference type="UniPathway" id="UPA00056">
    <property type="reaction ID" value="UER00093"/>
</dbReference>
<dbReference type="CDD" id="cd02516">
    <property type="entry name" value="CDP-ME_synthetase"/>
    <property type="match status" value="1"/>
</dbReference>
<comment type="function">
    <text evidence="3">Catalyzes the formation of 4-diphosphocytidyl-2-C-methyl-D-erythritol from CTP and 2-C-methyl-D-erythritol 4-phosphate (MEP).</text>
</comment>
<dbReference type="EC" id="2.7.7.60" evidence="3"/>
<reference evidence="4 5" key="2">
    <citation type="journal article" date="2015" name="Genome Announc.">
        <title>Complete Genome Sequence of Coriobacteriaceae Strain 68-1-3, a Novel Mucus-Degrading Isolate from the Swine Intestinal Tract.</title>
        <authorList>
            <person name="Looft T."/>
            <person name="Bayles D.O."/>
            <person name="Alt D.P."/>
            <person name="Stanton T.B."/>
        </authorList>
    </citation>
    <scope>NUCLEOTIDE SEQUENCE [LARGE SCALE GENOMIC DNA]</scope>
    <source>
        <strain evidence="4 5">68-1-3</strain>
    </source>
</reference>
<dbReference type="PANTHER" id="PTHR32125">
    <property type="entry name" value="2-C-METHYL-D-ERYTHRITOL 4-PHOSPHATE CYTIDYLYLTRANSFERASE, CHLOROPLASTIC"/>
    <property type="match status" value="1"/>
</dbReference>
<evidence type="ECO:0000256" key="1">
    <source>
        <dbReference type="ARBA" id="ARBA00022679"/>
    </source>
</evidence>
<comment type="similarity">
    <text evidence="3">Belongs to the IspD/TarI cytidylyltransferase family. IspD subfamily.</text>
</comment>
<dbReference type="RefSeq" id="WP_039689415.1">
    <property type="nucleotide sequence ID" value="NZ_CP009302.1"/>
</dbReference>
<evidence type="ECO:0000313" key="4">
    <source>
        <dbReference type="EMBL" id="AJC12238.1"/>
    </source>
</evidence>
<dbReference type="InterPro" id="IPR050088">
    <property type="entry name" value="IspD/TarI_cytidylyltransf_bact"/>
</dbReference>
<protein>
    <recommendedName>
        <fullName evidence="3">2-C-methyl-D-erythritol 4-phosphate cytidylyltransferase</fullName>
        <ecNumber evidence="3">2.7.7.60</ecNumber>
    </recommendedName>
    <alternativeName>
        <fullName evidence="3">4-diphosphocytidyl-2C-methyl-D-erythritol synthase</fullName>
    </alternativeName>
    <alternativeName>
        <fullName evidence="3">MEP cytidylyltransferase</fullName>
        <shortName evidence="3">MCT</shortName>
    </alternativeName>
</protein>
<comment type="pathway">
    <text evidence="3">Isoprenoid biosynthesis; isopentenyl diphosphate biosynthesis via DXP pathway; isopentenyl diphosphate from 1-deoxy-D-xylulose 5-phosphate: step 2/6.</text>
</comment>
<evidence type="ECO:0000313" key="5">
    <source>
        <dbReference type="Proteomes" id="UP000031121"/>
    </source>
</evidence>
<evidence type="ECO:0000256" key="3">
    <source>
        <dbReference type="HAMAP-Rule" id="MF_00108"/>
    </source>
</evidence>
<dbReference type="NCBIfam" id="TIGR00453">
    <property type="entry name" value="ispD"/>
    <property type="match status" value="1"/>
</dbReference>
<dbReference type="GO" id="GO:0019288">
    <property type="term" value="P:isopentenyl diphosphate biosynthetic process, methylerythritol 4-phosphate pathway"/>
    <property type="evidence" value="ECO:0007669"/>
    <property type="project" value="UniProtKB-UniRule"/>
</dbReference>
<dbReference type="GO" id="GO:0050518">
    <property type="term" value="F:2-C-methyl-D-erythritol 4-phosphate cytidylyltransferase activity"/>
    <property type="evidence" value="ECO:0007669"/>
    <property type="project" value="UniProtKB-UniRule"/>
</dbReference>
<dbReference type="HAMAP" id="MF_00108">
    <property type="entry name" value="IspD"/>
    <property type="match status" value="1"/>
</dbReference>
<dbReference type="InterPro" id="IPR029044">
    <property type="entry name" value="Nucleotide-diphossugar_trans"/>
</dbReference>
<dbReference type="Gene3D" id="3.90.550.10">
    <property type="entry name" value="Spore Coat Polysaccharide Biosynthesis Protein SpsA, Chain A"/>
    <property type="match status" value="1"/>
</dbReference>
<dbReference type="HOGENOM" id="CLU_061281_1_0_11"/>
<feature type="site" description="Positions MEP for the nucleophilic attack" evidence="3">
    <location>
        <position position="200"/>
    </location>
</feature>
<dbReference type="SUPFAM" id="SSF53448">
    <property type="entry name" value="Nucleotide-diphospho-sugar transferases"/>
    <property type="match status" value="1"/>
</dbReference>
<dbReference type="Pfam" id="PF01128">
    <property type="entry name" value="IspD"/>
    <property type="match status" value="1"/>
</dbReference>